<feature type="chain" id="PRO_5034347989" description="Beta/gamma crystallin 'Greek key' domain-containing protein" evidence="1">
    <location>
        <begin position="42"/>
        <end position="178"/>
    </location>
</feature>
<sequence length="178" mass="19212">MSRSPSAARARGGSRIRAALPTLVRPALVLGVLAGTASAQAPSRDAAPLLTPKPVFVPGLYETESRNSRFRNQGVTSRTCFPSADYEAFRRETLAQYETNPEFLEGCRLGDSREIPDGFAFAMDCKGSKVVLTFHFGKDSVSSTTHTLITDRPEYSSEILTLSRRVGDCPGQAPGRGT</sequence>
<dbReference type="KEGG" id="mind:mvi_54460"/>
<evidence type="ECO:0000313" key="2">
    <source>
        <dbReference type="EMBL" id="BCM86985.1"/>
    </source>
</evidence>
<protein>
    <recommendedName>
        <fullName evidence="4">Beta/gamma crystallin 'Greek key' domain-containing protein</fullName>
    </recommendedName>
</protein>
<dbReference type="Proteomes" id="UP000663508">
    <property type="component" value="Chromosome"/>
</dbReference>
<name>A0A8H8WYZ2_9HYPH</name>
<organism evidence="2 3">
    <name type="scientific">Methylobacterium indicum</name>
    <dbReference type="NCBI Taxonomy" id="1775910"/>
    <lineage>
        <taxon>Bacteria</taxon>
        <taxon>Pseudomonadati</taxon>
        <taxon>Pseudomonadota</taxon>
        <taxon>Alphaproteobacteria</taxon>
        <taxon>Hyphomicrobiales</taxon>
        <taxon>Methylobacteriaceae</taxon>
        <taxon>Methylobacterium</taxon>
    </lineage>
</organism>
<dbReference type="EMBL" id="AP024145">
    <property type="protein sequence ID" value="BCM86985.1"/>
    <property type="molecule type" value="Genomic_DNA"/>
</dbReference>
<gene>
    <name evidence="2" type="ORF">mvi_54460</name>
</gene>
<dbReference type="RefSeq" id="WP_207180043.1">
    <property type="nucleotide sequence ID" value="NZ_AP024145.1"/>
</dbReference>
<keyword evidence="1" id="KW-0732">Signal</keyword>
<accession>A0A8H8WYZ2</accession>
<proteinExistence type="predicted"/>
<evidence type="ECO:0008006" key="4">
    <source>
        <dbReference type="Google" id="ProtNLM"/>
    </source>
</evidence>
<dbReference type="AlphaFoldDB" id="A0A8H8WYZ2"/>
<evidence type="ECO:0000313" key="3">
    <source>
        <dbReference type="Proteomes" id="UP000663508"/>
    </source>
</evidence>
<evidence type="ECO:0000256" key="1">
    <source>
        <dbReference type="SAM" id="SignalP"/>
    </source>
</evidence>
<feature type="signal peptide" evidence="1">
    <location>
        <begin position="1"/>
        <end position="41"/>
    </location>
</feature>
<reference evidence="2" key="1">
    <citation type="submission" date="2020-11" db="EMBL/GenBank/DDBJ databases">
        <title>Complete genome sequence of a novel pathogenic Methylobacterium strain isolated from rice in Vietnam.</title>
        <authorList>
            <person name="Lai K."/>
            <person name="Okazaki S."/>
            <person name="Higashi K."/>
            <person name="Mori H."/>
            <person name="Toyoda A."/>
            <person name="Kurokawa K."/>
        </authorList>
    </citation>
    <scope>NUCLEOTIDE SEQUENCE</scope>
    <source>
        <strain evidence="2">VL1</strain>
    </source>
</reference>